<evidence type="ECO:0000313" key="4">
    <source>
        <dbReference type="Proteomes" id="UP000285908"/>
    </source>
</evidence>
<evidence type="ECO:0000256" key="1">
    <source>
        <dbReference type="SAM" id="MobiDB-lite"/>
    </source>
</evidence>
<feature type="region of interest" description="Disordered" evidence="1">
    <location>
        <begin position="108"/>
        <end position="160"/>
    </location>
</feature>
<name>A0A438AI58_9RHOB</name>
<organism evidence="3 4">
    <name type="scientific">Mesobaculum littorinae</name>
    <dbReference type="NCBI Taxonomy" id="2486419"/>
    <lineage>
        <taxon>Bacteria</taxon>
        <taxon>Pseudomonadati</taxon>
        <taxon>Pseudomonadota</taxon>
        <taxon>Alphaproteobacteria</taxon>
        <taxon>Rhodobacterales</taxon>
        <taxon>Roseobacteraceae</taxon>
        <taxon>Mesobaculum</taxon>
    </lineage>
</organism>
<evidence type="ECO:0000313" key="3">
    <source>
        <dbReference type="EMBL" id="RVV98315.1"/>
    </source>
</evidence>
<protein>
    <submittedName>
        <fullName evidence="3">DUF2169 domain-containing protein</fullName>
    </submittedName>
</protein>
<accession>A0A438AI58</accession>
<reference evidence="3 4" key="1">
    <citation type="submission" date="2018-11" db="EMBL/GenBank/DDBJ databases">
        <title>Mesobaculum littorinae gen. nov., sp. nov., isolated from Littorina scabra that represents a novel genus of the order Rhodobacteraceae.</title>
        <authorList>
            <person name="Li F."/>
        </authorList>
    </citation>
    <scope>NUCLEOTIDE SEQUENCE [LARGE SCALE GENOMIC DNA]</scope>
    <source>
        <strain evidence="3 4">M0103</strain>
    </source>
</reference>
<evidence type="ECO:0000259" key="2">
    <source>
        <dbReference type="Pfam" id="PF09937"/>
    </source>
</evidence>
<proteinExistence type="predicted"/>
<dbReference type="OrthoDB" id="237820at2"/>
<keyword evidence="4" id="KW-1185">Reference proteome</keyword>
<feature type="domain" description="DUF2169" evidence="2">
    <location>
        <begin position="22"/>
        <end position="282"/>
    </location>
</feature>
<dbReference type="InterPro" id="IPR018683">
    <property type="entry name" value="DUF2169"/>
</dbReference>
<gene>
    <name evidence="3" type="ORF">EKE94_05135</name>
</gene>
<dbReference type="Proteomes" id="UP000285908">
    <property type="component" value="Unassembled WGS sequence"/>
</dbReference>
<dbReference type="RefSeq" id="WP_127905548.1">
    <property type="nucleotide sequence ID" value="NZ_RQXX01000002.1"/>
</dbReference>
<dbReference type="Pfam" id="PF09937">
    <property type="entry name" value="DUF2169"/>
    <property type="match status" value="1"/>
</dbReference>
<sequence>MWQVRNSTPFAHHAAAFRDHRGRSFWGVWVAATFALREGLRPLFVMPQQPVAQAPVFAGDDPQGVLLRDQEVTPARASIDLVLRGAGPATRRAPAEVSFRLGGWSKRLRISPDPDDGGRVPLDWTRAPGGPDDPDNPLGRSGRGNGRGEGRGDGPLPRLTAVTGRVPALGPVPRAWPARAALGGTYDRAWQRTRAPLLPTDFDPAFWQVAPEDQRIDPPWPDAPEILIGGLEGTGPVDAPSAYPLPALSLLTSTRIGGRWQPRPGAVQSVEIDLETGLVRLVQLTTWPIPSAAEDVTIERTVIALDGRTRFAVAPGHARLFHGATDLEEAPT</sequence>
<dbReference type="AlphaFoldDB" id="A0A438AI58"/>
<comment type="caution">
    <text evidence="3">The sequence shown here is derived from an EMBL/GenBank/DDBJ whole genome shotgun (WGS) entry which is preliminary data.</text>
</comment>
<dbReference type="EMBL" id="RQXX01000002">
    <property type="protein sequence ID" value="RVV98315.1"/>
    <property type="molecule type" value="Genomic_DNA"/>
</dbReference>